<evidence type="ECO:0000256" key="1">
    <source>
        <dbReference type="SAM" id="Coils"/>
    </source>
</evidence>
<accession>A0A7J5AQV7</accession>
<proteinExistence type="predicted"/>
<feature type="coiled-coil region" evidence="1">
    <location>
        <begin position="116"/>
        <end position="178"/>
    </location>
</feature>
<keyword evidence="2" id="KW-0472">Membrane</keyword>
<dbReference type="AlphaFoldDB" id="A0A7J5AQV7"/>
<dbReference type="EMBL" id="WAAU01000008">
    <property type="protein sequence ID" value="KAB1160001.1"/>
    <property type="molecule type" value="Genomic_DNA"/>
</dbReference>
<evidence type="ECO:0000256" key="2">
    <source>
        <dbReference type="SAM" id="Phobius"/>
    </source>
</evidence>
<dbReference type="OrthoDB" id="1441018at2"/>
<dbReference type="Proteomes" id="UP000467305">
    <property type="component" value="Unassembled WGS sequence"/>
</dbReference>
<feature type="transmembrane region" description="Helical" evidence="2">
    <location>
        <begin position="42"/>
        <end position="66"/>
    </location>
</feature>
<keyword evidence="2" id="KW-0812">Transmembrane</keyword>
<evidence type="ECO:0008006" key="5">
    <source>
        <dbReference type="Google" id="ProtNLM"/>
    </source>
</evidence>
<dbReference type="RefSeq" id="WP_150899245.1">
    <property type="nucleotide sequence ID" value="NZ_WAAU01000008.1"/>
</dbReference>
<name>A0A7J5AQV7_9FLAO</name>
<keyword evidence="2" id="KW-1133">Transmembrane helix</keyword>
<comment type="caution">
    <text evidence="3">The sequence shown here is derived from an EMBL/GenBank/DDBJ whole genome shotgun (WGS) entry which is preliminary data.</text>
</comment>
<gene>
    <name evidence="3" type="ORF">F7018_06720</name>
</gene>
<sequence length="178" mass="20830">MRQDLKKLFEQDRLVNHKRKENHEDLFIEQLYKELPLKKKSAFSMFSIAASIIILIGIGVVGYIIMDKTVDKNQVQEIYSLKDISPELKEIESFYVTNINLTLSLIGKNDKNEAFVQRYLKRLSFLKEEYKSLIVEMNEEGPNSQSISVLINNLKLQLELLEELKEELSITKETYEII</sequence>
<evidence type="ECO:0000313" key="4">
    <source>
        <dbReference type="Proteomes" id="UP000467305"/>
    </source>
</evidence>
<reference evidence="3 4" key="1">
    <citation type="submission" date="2019-09" db="EMBL/GenBank/DDBJ databases">
        <authorList>
            <person name="Cao W.R."/>
        </authorList>
    </citation>
    <scope>NUCLEOTIDE SEQUENCE [LARGE SCALE GENOMIC DNA]</scope>
    <source>
        <strain evidence="4">a4</strain>
    </source>
</reference>
<evidence type="ECO:0000313" key="3">
    <source>
        <dbReference type="EMBL" id="KAB1160001.1"/>
    </source>
</evidence>
<organism evidence="3 4">
    <name type="scientific">Tenacibaculum aiptasiae</name>
    <dbReference type="NCBI Taxonomy" id="426481"/>
    <lineage>
        <taxon>Bacteria</taxon>
        <taxon>Pseudomonadati</taxon>
        <taxon>Bacteroidota</taxon>
        <taxon>Flavobacteriia</taxon>
        <taxon>Flavobacteriales</taxon>
        <taxon>Flavobacteriaceae</taxon>
        <taxon>Tenacibaculum</taxon>
    </lineage>
</organism>
<keyword evidence="1" id="KW-0175">Coiled coil</keyword>
<keyword evidence="4" id="KW-1185">Reference proteome</keyword>
<protein>
    <recommendedName>
        <fullName evidence="5">Anti-sigma factor</fullName>
    </recommendedName>
</protein>